<keyword evidence="1" id="KW-0472">Membrane</keyword>
<keyword evidence="4" id="KW-1185">Reference proteome</keyword>
<feature type="domain" description="SHOCT" evidence="2">
    <location>
        <begin position="50"/>
        <end position="75"/>
    </location>
</feature>
<feature type="transmembrane region" description="Helical" evidence="1">
    <location>
        <begin position="12"/>
        <end position="35"/>
    </location>
</feature>
<dbReference type="InterPro" id="IPR018649">
    <property type="entry name" value="SHOCT"/>
</dbReference>
<gene>
    <name evidence="3" type="ORF">WOB96_05045</name>
</gene>
<protein>
    <submittedName>
        <fullName evidence="3">SHOCT domain-containing protein</fullName>
    </submittedName>
</protein>
<reference evidence="3 4" key="1">
    <citation type="submission" date="2024-04" db="EMBL/GenBank/DDBJ databases">
        <authorList>
            <person name="Abashina T."/>
            <person name="Shaikin A."/>
        </authorList>
    </citation>
    <scope>NUCLEOTIDE SEQUENCE [LARGE SCALE GENOMIC DNA]</scope>
    <source>
        <strain evidence="3 4">AAFK</strain>
    </source>
</reference>
<dbReference type="Proteomes" id="UP001446205">
    <property type="component" value="Unassembled WGS sequence"/>
</dbReference>
<evidence type="ECO:0000313" key="3">
    <source>
        <dbReference type="EMBL" id="MEK8089126.1"/>
    </source>
</evidence>
<proteinExistence type="predicted"/>
<evidence type="ECO:0000259" key="2">
    <source>
        <dbReference type="Pfam" id="PF09851"/>
    </source>
</evidence>
<dbReference type="Pfam" id="PF09851">
    <property type="entry name" value="SHOCT"/>
    <property type="match status" value="1"/>
</dbReference>
<comment type="caution">
    <text evidence="3">The sequence shown here is derived from an EMBL/GenBank/DDBJ whole genome shotgun (WGS) entry which is preliminary data.</text>
</comment>
<organism evidence="3 4">
    <name type="scientific">Thermithiobacillus plumbiphilus</name>
    <dbReference type="NCBI Taxonomy" id="1729899"/>
    <lineage>
        <taxon>Bacteria</taxon>
        <taxon>Pseudomonadati</taxon>
        <taxon>Pseudomonadota</taxon>
        <taxon>Acidithiobacillia</taxon>
        <taxon>Acidithiobacillales</taxon>
        <taxon>Thermithiobacillaceae</taxon>
        <taxon>Thermithiobacillus</taxon>
    </lineage>
</organism>
<dbReference type="RefSeq" id="WP_341370192.1">
    <property type="nucleotide sequence ID" value="NZ_JBBPCO010000003.1"/>
</dbReference>
<name>A0ABU9D706_9PROT</name>
<dbReference type="EMBL" id="JBBPCO010000003">
    <property type="protein sequence ID" value="MEK8089126.1"/>
    <property type="molecule type" value="Genomic_DNA"/>
</dbReference>
<evidence type="ECO:0000313" key="4">
    <source>
        <dbReference type="Proteomes" id="UP001446205"/>
    </source>
</evidence>
<sequence length="76" mass="8386">MMNGFGGMGGMGAMGGLIMLLFWVLIIGGIVWLIVALTRNRGGGQNISSALDVLKERYARGEINREEFEQKKRDLQ</sequence>
<accession>A0ABU9D706</accession>
<evidence type="ECO:0000256" key="1">
    <source>
        <dbReference type="SAM" id="Phobius"/>
    </source>
</evidence>
<keyword evidence="1" id="KW-1133">Transmembrane helix</keyword>
<keyword evidence="1" id="KW-0812">Transmembrane</keyword>